<proteinExistence type="predicted"/>
<dbReference type="Proteomes" id="UP000590442">
    <property type="component" value="Unassembled WGS sequence"/>
</dbReference>
<comment type="caution">
    <text evidence="2">The sequence shown here is derived from an EMBL/GenBank/DDBJ whole genome shotgun (WGS) entry which is preliminary data.</text>
</comment>
<reference evidence="2 3" key="1">
    <citation type="submission" date="2020-03" db="EMBL/GenBank/DDBJ databases">
        <title>Genomic Encyclopedia of Type Strains, Phase IV (KMG-IV): sequencing the most valuable type-strain genomes for metagenomic binning, comparative biology and taxonomic classification.</title>
        <authorList>
            <person name="Goeker M."/>
        </authorList>
    </citation>
    <scope>NUCLEOTIDE SEQUENCE [LARGE SCALE GENOMIC DNA]</scope>
    <source>
        <strain evidence="2 3">DSM 29762</strain>
    </source>
</reference>
<keyword evidence="3" id="KW-1185">Reference proteome</keyword>
<keyword evidence="1" id="KW-0175">Coiled coil</keyword>
<dbReference type="AlphaFoldDB" id="A0A846QZ70"/>
<evidence type="ECO:0000256" key="1">
    <source>
        <dbReference type="SAM" id="Coils"/>
    </source>
</evidence>
<dbReference type="EMBL" id="JAATJJ010000001">
    <property type="protein sequence ID" value="NJB69899.1"/>
    <property type="molecule type" value="Genomic_DNA"/>
</dbReference>
<sequence>MKYKDLKPLFFNYKKNVVFRLSLILICTFIGSNHLTAQKKLESNFTLDTTQTQILPYDLDFSLNLVDSETARVKWVYLVRLNNKRKVVFDNQTSFYRLGQSPNSKNLIISKLNKDILKSKEHLKAYADSLRSWKKSKEENEKRISSEEEKDKIEQLKCENRVYELRITQYLKHQKFLDSLNTDSKGYISEAKKQFELSPLEIESRNKDTLTVVVPPLRPNKNYLILAVNESKKTKTLKTLVEKYLECGAVEKKEVVVIPLKYLPKNSNRRVKLDLNGIKKENDAFKQKKEEIKFVIPAKTFEKAFANAKEKKIDSLLAINKKKLELIGLDSFKTFPGPFKYPISSLKNNTRPDSIFTYVPNEFNKEFKIVNAVLSQFKNHGDSIIRGKYKLIEDDKDVLKIDFKPKSDLTNQLTTIAEHLNIANKSQQALFLLAEAESDNYRNFDSYFSNLINVLSQNRDTLAKRVDAETKVNSLINSMNIPYGLQTQSLEKGTFSYQFLTRSSGIIKQSAGFVYYTSAKGDFSGFAPYTGVDFQIRSTNENSKFWKIRGWEKFLSFQLGVPVFASELTKGERREHLVGDTFSLYTGIGFNLGHAVKVGYGAVLFKSIDGSSIGERTYKINSAHAITIGINFKLIPLLKNIFGSDQAVNLVK</sequence>
<name>A0A846QZ70_9FLAO</name>
<evidence type="ECO:0000313" key="3">
    <source>
        <dbReference type="Proteomes" id="UP000590442"/>
    </source>
</evidence>
<gene>
    <name evidence="2" type="ORF">GGR42_000361</name>
</gene>
<organism evidence="2 3">
    <name type="scientific">Saonia flava</name>
    <dbReference type="NCBI Taxonomy" id="523696"/>
    <lineage>
        <taxon>Bacteria</taxon>
        <taxon>Pseudomonadati</taxon>
        <taxon>Bacteroidota</taxon>
        <taxon>Flavobacteriia</taxon>
        <taxon>Flavobacteriales</taxon>
        <taxon>Flavobacteriaceae</taxon>
        <taxon>Saonia</taxon>
    </lineage>
</organism>
<accession>A0A846QZ70</accession>
<protein>
    <submittedName>
        <fullName evidence="2">Uncharacterized protein</fullName>
    </submittedName>
</protein>
<feature type="coiled-coil region" evidence="1">
    <location>
        <begin position="130"/>
        <end position="166"/>
    </location>
</feature>
<evidence type="ECO:0000313" key="2">
    <source>
        <dbReference type="EMBL" id="NJB69899.1"/>
    </source>
</evidence>
<dbReference type="RefSeq" id="WP_167960253.1">
    <property type="nucleotide sequence ID" value="NZ_JAATJJ010000001.1"/>
</dbReference>